<evidence type="ECO:0000313" key="7">
    <source>
        <dbReference type="EMBL" id="QUC22908.1"/>
    </source>
</evidence>
<proteinExistence type="inferred from homology"/>
<keyword evidence="4" id="KW-0378">Hydrolase</keyword>
<evidence type="ECO:0000313" key="8">
    <source>
        <dbReference type="Proteomes" id="UP000027002"/>
    </source>
</evidence>
<evidence type="ECO:0000256" key="6">
    <source>
        <dbReference type="SAM" id="SignalP"/>
    </source>
</evidence>
<evidence type="ECO:0000256" key="1">
    <source>
        <dbReference type="ARBA" id="ARBA00011079"/>
    </source>
</evidence>
<accession>A0A8E5MJS1</accession>
<evidence type="ECO:0000256" key="3">
    <source>
        <dbReference type="ARBA" id="ARBA00022729"/>
    </source>
</evidence>
<keyword evidence="2" id="KW-0645">Protease</keyword>
<organism evidence="7 8">
    <name type="scientific">Ustilaginoidea virens</name>
    <name type="common">Rice false smut fungus</name>
    <name type="synonym">Villosiclava virens</name>
    <dbReference type="NCBI Taxonomy" id="1159556"/>
    <lineage>
        <taxon>Eukaryota</taxon>
        <taxon>Fungi</taxon>
        <taxon>Dikarya</taxon>
        <taxon>Ascomycota</taxon>
        <taxon>Pezizomycotina</taxon>
        <taxon>Sordariomycetes</taxon>
        <taxon>Hypocreomycetidae</taxon>
        <taxon>Hypocreales</taxon>
        <taxon>Clavicipitaceae</taxon>
        <taxon>Ustilaginoidea</taxon>
    </lineage>
</organism>
<comment type="similarity">
    <text evidence="1">Belongs to the peptidase S28 family.</text>
</comment>
<dbReference type="PANTHER" id="PTHR11010:SF117">
    <property type="entry name" value="SERINE PROTEASE 16"/>
    <property type="match status" value="1"/>
</dbReference>
<dbReference type="SUPFAM" id="SSF53474">
    <property type="entry name" value="alpha/beta-Hydrolases"/>
    <property type="match status" value="1"/>
</dbReference>
<dbReference type="FunFam" id="3.40.50.1820:FF:000251">
    <property type="entry name" value="Extracelular serine carboxypeptidase, putative"/>
    <property type="match status" value="1"/>
</dbReference>
<keyword evidence="8" id="KW-1185">Reference proteome</keyword>
<keyword evidence="3 6" id="KW-0732">Signal</keyword>
<dbReference type="GO" id="GO:0070008">
    <property type="term" value="F:serine-type exopeptidase activity"/>
    <property type="evidence" value="ECO:0007669"/>
    <property type="project" value="InterPro"/>
</dbReference>
<dbReference type="GO" id="GO:0006508">
    <property type="term" value="P:proteolysis"/>
    <property type="evidence" value="ECO:0007669"/>
    <property type="project" value="UniProtKB-KW"/>
</dbReference>
<feature type="chain" id="PRO_5034395465" description="Extracelular serine carboxypeptidase" evidence="6">
    <location>
        <begin position="24"/>
        <end position="574"/>
    </location>
</feature>
<reference evidence="7" key="1">
    <citation type="submission" date="2020-03" db="EMBL/GenBank/DDBJ databases">
        <title>A mixture of massive structural variations and highly conserved coding sequences in Ustilaginoidea virens genome.</title>
        <authorList>
            <person name="Zhang K."/>
            <person name="Zhao Z."/>
            <person name="Zhang Z."/>
            <person name="Li Y."/>
            <person name="Hsiang T."/>
            <person name="Sun W."/>
        </authorList>
    </citation>
    <scope>NUCLEOTIDE SEQUENCE</scope>
    <source>
        <strain evidence="7">UV-8b</strain>
    </source>
</reference>
<feature type="signal peptide" evidence="6">
    <location>
        <begin position="1"/>
        <end position="23"/>
    </location>
</feature>
<keyword evidence="5" id="KW-0325">Glycoprotein</keyword>
<dbReference type="OrthoDB" id="1735038at2759"/>
<gene>
    <name evidence="7" type="ORF">UV8b_07149</name>
</gene>
<evidence type="ECO:0000256" key="5">
    <source>
        <dbReference type="ARBA" id="ARBA00023180"/>
    </source>
</evidence>
<dbReference type="RefSeq" id="XP_043000581.1">
    <property type="nucleotide sequence ID" value="XM_043144646.1"/>
</dbReference>
<dbReference type="Proteomes" id="UP000027002">
    <property type="component" value="Chromosome 6"/>
</dbReference>
<evidence type="ECO:0008006" key="9">
    <source>
        <dbReference type="Google" id="ProtNLM"/>
    </source>
</evidence>
<dbReference type="AlphaFoldDB" id="A0A8E5MJS1"/>
<dbReference type="KEGG" id="uvi:66067926"/>
<dbReference type="Pfam" id="PF05577">
    <property type="entry name" value="Peptidase_S28"/>
    <property type="match status" value="2"/>
</dbReference>
<name>A0A8E5MJS1_USTVR</name>
<dbReference type="EMBL" id="CP072758">
    <property type="protein sequence ID" value="QUC22908.1"/>
    <property type="molecule type" value="Genomic_DNA"/>
</dbReference>
<dbReference type="GeneID" id="66067926"/>
<dbReference type="InterPro" id="IPR029058">
    <property type="entry name" value="AB_hydrolase_fold"/>
</dbReference>
<evidence type="ECO:0000256" key="4">
    <source>
        <dbReference type="ARBA" id="ARBA00022801"/>
    </source>
</evidence>
<dbReference type="InterPro" id="IPR008758">
    <property type="entry name" value="Peptidase_S28"/>
</dbReference>
<dbReference type="Gene3D" id="3.40.50.1820">
    <property type="entry name" value="alpha/beta hydrolase"/>
    <property type="match status" value="2"/>
</dbReference>
<sequence>MSVRKLLWQLCVAAALGLLATQATPAAAAAAAALRPGGGSARPRLRRLGRHAAIPGLVDQARPPSVSAAAHPSIKAYNLSVPVDHFHNETKYAPHSDAFFNLRYWVDATHYKDGGPVIILHSGEADGNERMPFLEHGIVPLLARATGGVGVVLEHRYYGTSLPLPLDEAATEGYRFLTTDQAMADTAYFSNNFRIPGLRHPNLTAPATPHILYGGSYAGGLVAMARKLYPDVFWGAISSSGVTEAIDDFWQYFEAMRHFAPGDCSPTMQKLTAVVDKQLLSGSKDKEDEVKSLFRLRGLWNDEFAGVLTDLLPSLQGTNWDPAEDSTDFGTFCAVITSDSVLFPSTRHLAARVRSAVTAAGYGSEPLTSRMLNYIGLVRDAVTRARSSCKANKTTRECFSDRFQEDAHSRRDGRALSWLYQTCTEWGYFFSGESVPEDRLPLVSRALTAEYSSYRCRSMLNITTRPDVGVINKHGGFGLRYPRLAFIDGRQDPWRAAGPHAIGLPGRKSTPSEPFELLDWGVHHWDENGADAGDDAYGEEGLPPKQVVDMQRREVDMVVGWLKEFEKRRGVPEL</sequence>
<protein>
    <recommendedName>
        <fullName evidence="9">Extracelular serine carboxypeptidase</fullName>
    </recommendedName>
</protein>
<evidence type="ECO:0000256" key="2">
    <source>
        <dbReference type="ARBA" id="ARBA00022670"/>
    </source>
</evidence>
<dbReference type="PANTHER" id="PTHR11010">
    <property type="entry name" value="PROTEASE S28 PRO-X CARBOXYPEPTIDASE-RELATED"/>
    <property type="match status" value="1"/>
</dbReference>
<dbReference type="GO" id="GO:0008239">
    <property type="term" value="F:dipeptidyl-peptidase activity"/>
    <property type="evidence" value="ECO:0007669"/>
    <property type="project" value="TreeGrafter"/>
</dbReference>